<dbReference type="AlphaFoldDB" id="A0A510JD51"/>
<dbReference type="InterPro" id="IPR008991">
    <property type="entry name" value="Translation_prot_SH3-like_sf"/>
</dbReference>
<keyword evidence="5" id="KW-0699">rRNA-binding</keyword>
<feature type="region of interest" description="Disordered" evidence="6">
    <location>
        <begin position="26"/>
        <end position="46"/>
    </location>
</feature>
<dbReference type="STRING" id="714315.GCA_000516535_02172"/>
<evidence type="ECO:0000313" key="8">
    <source>
        <dbReference type="EMBL" id="BBM37218.1"/>
    </source>
</evidence>
<evidence type="ECO:0000259" key="7">
    <source>
        <dbReference type="Pfam" id="PF17136"/>
    </source>
</evidence>
<dbReference type="PANTHER" id="PTHR12903">
    <property type="entry name" value="MITOCHONDRIAL RIBOSOMAL PROTEIN L24"/>
    <property type="match status" value="1"/>
</dbReference>
<proteinExistence type="inferred from homology"/>
<organism evidence="8 9">
    <name type="scientific">Pseudoleptotrichia goodfellowii</name>
    <dbReference type="NCBI Taxonomy" id="157692"/>
    <lineage>
        <taxon>Bacteria</taxon>
        <taxon>Fusobacteriati</taxon>
        <taxon>Fusobacteriota</taxon>
        <taxon>Fusobacteriia</taxon>
        <taxon>Fusobacteriales</taxon>
        <taxon>Leptotrichiaceae</taxon>
        <taxon>Pseudoleptotrichia</taxon>
    </lineage>
</organism>
<dbReference type="GO" id="GO:0003735">
    <property type="term" value="F:structural constituent of ribosome"/>
    <property type="evidence" value="ECO:0007669"/>
    <property type="project" value="InterPro"/>
</dbReference>
<protein>
    <recommendedName>
        <fullName evidence="4 5">Large ribosomal subunit protein uL24</fullName>
    </recommendedName>
</protein>
<dbReference type="RefSeq" id="WP_006807236.1">
    <property type="nucleotide sequence ID" value="NZ_AP019822.1"/>
</dbReference>
<comment type="similarity">
    <text evidence="1 5">Belongs to the universal ribosomal protein uL24 family.</text>
</comment>
<dbReference type="InterPro" id="IPR003256">
    <property type="entry name" value="Ribosomal_uL24"/>
</dbReference>
<dbReference type="NCBIfam" id="TIGR01079">
    <property type="entry name" value="rplX_bact"/>
    <property type="match status" value="1"/>
</dbReference>
<evidence type="ECO:0000256" key="5">
    <source>
        <dbReference type="HAMAP-Rule" id="MF_01326"/>
    </source>
</evidence>
<dbReference type="GO" id="GO:0006412">
    <property type="term" value="P:translation"/>
    <property type="evidence" value="ECO:0007669"/>
    <property type="project" value="UniProtKB-UniRule"/>
</dbReference>
<reference evidence="8 9" key="1">
    <citation type="submission" date="2019-07" db="EMBL/GenBank/DDBJ databases">
        <title>Complete Genome Sequence of Leptotrichia goodfellowii Strain JCM 16774.</title>
        <authorList>
            <person name="Watanabe S."/>
            <person name="Cui L."/>
        </authorList>
    </citation>
    <scope>NUCLEOTIDE SEQUENCE [LARGE SCALE GENOMIC DNA]</scope>
    <source>
        <strain evidence="8 9">JCM16774</strain>
    </source>
</reference>
<dbReference type="GO" id="GO:0005840">
    <property type="term" value="C:ribosome"/>
    <property type="evidence" value="ECO:0007669"/>
    <property type="project" value="UniProtKB-KW"/>
</dbReference>
<feature type="compositionally biased region" description="Basic and acidic residues" evidence="6">
    <location>
        <begin position="27"/>
        <end position="46"/>
    </location>
</feature>
<dbReference type="InterPro" id="IPR057264">
    <property type="entry name" value="Ribosomal_uL24_C"/>
</dbReference>
<dbReference type="GO" id="GO:1990904">
    <property type="term" value="C:ribonucleoprotein complex"/>
    <property type="evidence" value="ECO:0007669"/>
    <property type="project" value="UniProtKB-KW"/>
</dbReference>
<dbReference type="GO" id="GO:0019843">
    <property type="term" value="F:rRNA binding"/>
    <property type="evidence" value="ECO:0007669"/>
    <property type="project" value="UniProtKB-UniRule"/>
</dbReference>
<dbReference type="Proteomes" id="UP000321606">
    <property type="component" value="Chromosome"/>
</dbReference>
<evidence type="ECO:0000313" key="9">
    <source>
        <dbReference type="Proteomes" id="UP000321606"/>
    </source>
</evidence>
<keyword evidence="5" id="KW-0694">RNA-binding</keyword>
<dbReference type="OrthoDB" id="9807419at2"/>
<evidence type="ECO:0000256" key="3">
    <source>
        <dbReference type="ARBA" id="ARBA00023274"/>
    </source>
</evidence>
<dbReference type="InterPro" id="IPR014722">
    <property type="entry name" value="Rib_uL2_dom2"/>
</dbReference>
<dbReference type="SUPFAM" id="SSF50104">
    <property type="entry name" value="Translation proteins SH3-like domain"/>
    <property type="match status" value="1"/>
</dbReference>
<dbReference type="HAMAP" id="MF_01326_B">
    <property type="entry name" value="Ribosomal_uL24_B"/>
    <property type="match status" value="1"/>
</dbReference>
<keyword evidence="3 5" id="KW-0687">Ribonucleoprotein</keyword>
<evidence type="ECO:0000256" key="4">
    <source>
        <dbReference type="ARBA" id="ARBA00035206"/>
    </source>
</evidence>
<dbReference type="CDD" id="cd06089">
    <property type="entry name" value="KOW_RPL26"/>
    <property type="match status" value="1"/>
</dbReference>
<comment type="function">
    <text evidence="5">One of the proteins that surrounds the polypeptide exit tunnel on the outside of the subunit.</text>
</comment>
<dbReference type="Pfam" id="PF17136">
    <property type="entry name" value="ribosomal_L24"/>
    <property type="match status" value="1"/>
</dbReference>
<comment type="function">
    <text evidence="5">One of two assembly initiator proteins, it binds directly to the 5'-end of the 23S rRNA, where it nucleates assembly of the 50S subunit.</text>
</comment>
<dbReference type="Gene3D" id="2.30.30.30">
    <property type="match status" value="1"/>
</dbReference>
<gene>
    <name evidence="5" type="primary">rplX</name>
    <name evidence="8" type="ORF">JCM16774_2177</name>
</gene>
<sequence>MAKPRIKSIPKKLHVKTGDTVVVISGRSKDLPRNDKAGQDQTGDKGKVGKVLKVFPKTGKIVVEGVNIQKRHVKPNANNPQGTVVEKEMPIFSSKVMLWDEKAKKGTRVRYEVRDNKKVRISVVSGNEI</sequence>
<evidence type="ECO:0000256" key="1">
    <source>
        <dbReference type="ARBA" id="ARBA00010618"/>
    </source>
</evidence>
<name>A0A510JD51_9FUSO</name>
<comment type="subunit">
    <text evidence="5">Part of the 50S ribosomal subunit.</text>
</comment>
<feature type="domain" description="Large ribosomal subunit protein uL24 C-terminal" evidence="7">
    <location>
        <begin position="66"/>
        <end position="129"/>
    </location>
</feature>
<evidence type="ECO:0000256" key="6">
    <source>
        <dbReference type="SAM" id="MobiDB-lite"/>
    </source>
</evidence>
<keyword evidence="2 5" id="KW-0689">Ribosomal protein</keyword>
<dbReference type="InterPro" id="IPR041988">
    <property type="entry name" value="Ribosomal_uL24_KOW"/>
</dbReference>
<accession>A0A510JD51</accession>
<evidence type="ECO:0000256" key="2">
    <source>
        <dbReference type="ARBA" id="ARBA00022980"/>
    </source>
</evidence>
<dbReference type="KEGG" id="lgo:JCM16774_2177"/>
<dbReference type="EMBL" id="AP019822">
    <property type="protein sequence ID" value="BBM37218.1"/>
    <property type="molecule type" value="Genomic_DNA"/>
</dbReference>